<keyword evidence="4" id="KW-1185">Reference proteome</keyword>
<dbReference type="Proteomes" id="UP000516369">
    <property type="component" value="Chromosome"/>
</dbReference>
<accession>A0A7H1N6B7</accession>
<proteinExistence type="predicted"/>
<dbReference type="Pfam" id="PF13411">
    <property type="entry name" value="MerR_1"/>
    <property type="match status" value="1"/>
</dbReference>
<reference evidence="3 4" key="1">
    <citation type="submission" date="2020-05" db="EMBL/GenBank/DDBJ databases">
        <title>Complete closed genome sequence of Defluviicoccus vanus.</title>
        <authorList>
            <person name="Bessarab I."/>
            <person name="Arumugam K."/>
            <person name="Maszenan A.M."/>
            <person name="Seviour R.J."/>
            <person name="Williams R.B."/>
        </authorList>
    </citation>
    <scope>NUCLEOTIDE SEQUENCE [LARGE SCALE GENOMIC DNA]</scope>
    <source>
        <strain evidence="3 4">Ben 114</strain>
    </source>
</reference>
<evidence type="ECO:0000256" key="1">
    <source>
        <dbReference type="ARBA" id="ARBA00023125"/>
    </source>
</evidence>
<feature type="domain" description="HTH merR-type" evidence="2">
    <location>
        <begin position="1"/>
        <end position="70"/>
    </location>
</feature>
<dbReference type="GO" id="GO:0003677">
    <property type="term" value="F:DNA binding"/>
    <property type="evidence" value="ECO:0007669"/>
    <property type="project" value="UniProtKB-KW"/>
</dbReference>
<gene>
    <name evidence="3" type="ORF">HQ394_10200</name>
</gene>
<dbReference type="PRINTS" id="PR00040">
    <property type="entry name" value="HTHMERR"/>
</dbReference>
<dbReference type="CDD" id="cd04785">
    <property type="entry name" value="HTH_CadR-PbrR-like"/>
    <property type="match status" value="1"/>
</dbReference>
<evidence type="ECO:0000313" key="3">
    <source>
        <dbReference type="EMBL" id="QNT71253.1"/>
    </source>
</evidence>
<dbReference type="SMART" id="SM00422">
    <property type="entry name" value="HTH_MERR"/>
    <property type="match status" value="1"/>
</dbReference>
<dbReference type="AlphaFoldDB" id="A0A7H1N6B7"/>
<dbReference type="PROSITE" id="PS50937">
    <property type="entry name" value="HTH_MERR_2"/>
    <property type="match status" value="1"/>
</dbReference>
<keyword evidence="1" id="KW-0238">DNA-binding</keyword>
<dbReference type="EMBL" id="CP053923">
    <property type="protein sequence ID" value="QNT71253.1"/>
    <property type="molecule type" value="Genomic_DNA"/>
</dbReference>
<dbReference type="KEGG" id="dvn:HQ394_10200"/>
<dbReference type="InterPro" id="IPR009061">
    <property type="entry name" value="DNA-bd_dom_put_sf"/>
</dbReference>
<dbReference type="PANTHER" id="PTHR30204">
    <property type="entry name" value="REDOX-CYCLING DRUG-SENSING TRANSCRIPTIONAL ACTIVATOR SOXR"/>
    <property type="match status" value="1"/>
</dbReference>
<sequence length="149" mass="16851">MLTIGRLAATTGCKVETIRYYERIGLLPAAERTSGNQRLYDDAARRRLSFLRHARELGFPLAAIRELLRLADHPDQPCSSIDRIARGHLAQVRLRLVRLRALETELERIITQCRGGAVADCRVIESLADHRHCLAADHHPEMPTPLEDN</sequence>
<dbReference type="SUPFAM" id="SSF46955">
    <property type="entry name" value="Putative DNA-binding domain"/>
    <property type="match status" value="1"/>
</dbReference>
<name>A0A7H1N6B7_9PROT</name>
<dbReference type="Gene3D" id="1.10.1660.10">
    <property type="match status" value="1"/>
</dbReference>
<protein>
    <submittedName>
        <fullName evidence="3">Helix-turn-helix domain-containing protein</fullName>
    </submittedName>
</protein>
<dbReference type="GO" id="GO:0003700">
    <property type="term" value="F:DNA-binding transcription factor activity"/>
    <property type="evidence" value="ECO:0007669"/>
    <property type="project" value="InterPro"/>
</dbReference>
<evidence type="ECO:0000313" key="4">
    <source>
        <dbReference type="Proteomes" id="UP000516369"/>
    </source>
</evidence>
<dbReference type="InterPro" id="IPR000551">
    <property type="entry name" value="MerR-type_HTH_dom"/>
</dbReference>
<evidence type="ECO:0000259" key="2">
    <source>
        <dbReference type="PROSITE" id="PS50937"/>
    </source>
</evidence>
<dbReference type="InterPro" id="IPR047057">
    <property type="entry name" value="MerR_fam"/>
</dbReference>
<dbReference type="RefSeq" id="WP_190263243.1">
    <property type="nucleotide sequence ID" value="NZ_CP053923.1"/>
</dbReference>
<dbReference type="PROSITE" id="PS00552">
    <property type="entry name" value="HTH_MERR_1"/>
    <property type="match status" value="1"/>
</dbReference>
<dbReference type="PANTHER" id="PTHR30204:SF92">
    <property type="entry name" value="HTH-TYPE TRANSCRIPTIONAL REGULATOR ZNTR"/>
    <property type="match status" value="1"/>
</dbReference>
<organism evidence="3 4">
    <name type="scientific">Defluviicoccus vanus</name>
    <dbReference type="NCBI Taxonomy" id="111831"/>
    <lineage>
        <taxon>Bacteria</taxon>
        <taxon>Pseudomonadati</taxon>
        <taxon>Pseudomonadota</taxon>
        <taxon>Alphaproteobacteria</taxon>
        <taxon>Rhodospirillales</taxon>
        <taxon>Rhodospirillaceae</taxon>
        <taxon>Defluviicoccus</taxon>
    </lineage>
</organism>